<evidence type="ECO:0000313" key="2">
    <source>
        <dbReference type="EMBL" id="GAO43900.1"/>
    </source>
</evidence>
<dbReference type="RefSeq" id="WP_052955827.1">
    <property type="nucleotide sequence ID" value="NZ_BBWV01000002.1"/>
</dbReference>
<keyword evidence="3" id="KW-1185">Reference proteome</keyword>
<dbReference type="Pfam" id="PF04264">
    <property type="entry name" value="YceI"/>
    <property type="match status" value="1"/>
</dbReference>
<gene>
    <name evidence="2" type="ORF">FPE01S_02_10060</name>
</gene>
<reference evidence="2 3" key="1">
    <citation type="submission" date="2015-04" db="EMBL/GenBank/DDBJ databases">
        <title>Whole genome shotgun sequence of Flavihumibacter petaseus NBRC 106054.</title>
        <authorList>
            <person name="Miyazawa S."/>
            <person name="Hosoyama A."/>
            <person name="Hashimoto M."/>
            <person name="Noguchi M."/>
            <person name="Tsuchikane K."/>
            <person name="Ohji S."/>
            <person name="Yamazoe A."/>
            <person name="Ichikawa N."/>
            <person name="Kimura A."/>
            <person name="Fujita N."/>
        </authorList>
    </citation>
    <scope>NUCLEOTIDE SEQUENCE [LARGE SCALE GENOMIC DNA]</scope>
    <source>
        <strain evidence="2 3">NBRC 106054</strain>
    </source>
</reference>
<name>A0A0E9N3H8_9BACT</name>
<dbReference type="AlphaFoldDB" id="A0A0E9N3H8"/>
<dbReference type="EMBL" id="BBWV01000002">
    <property type="protein sequence ID" value="GAO43900.1"/>
    <property type="molecule type" value="Genomic_DNA"/>
</dbReference>
<feature type="domain" description="Lipid/polyisoprenoid-binding YceI-like" evidence="1">
    <location>
        <begin position="53"/>
        <end position="176"/>
    </location>
</feature>
<dbReference type="InterPro" id="IPR007372">
    <property type="entry name" value="Lipid/polyisoprenoid-bd_YceI"/>
</dbReference>
<dbReference type="Gene3D" id="2.40.128.110">
    <property type="entry name" value="Lipid/polyisoprenoid-binding, YceI-like"/>
    <property type="match status" value="1"/>
</dbReference>
<proteinExistence type="predicted"/>
<dbReference type="OrthoDB" id="116832at2"/>
<evidence type="ECO:0000259" key="1">
    <source>
        <dbReference type="Pfam" id="PF04264"/>
    </source>
</evidence>
<dbReference type="SUPFAM" id="SSF101874">
    <property type="entry name" value="YceI-like"/>
    <property type="match status" value="1"/>
</dbReference>
<dbReference type="STRING" id="1220578.FPE01S_02_10060"/>
<comment type="caution">
    <text evidence="2">The sequence shown here is derived from an EMBL/GenBank/DDBJ whole genome shotgun (WGS) entry which is preliminary data.</text>
</comment>
<sequence length="179" mass="20370">MLTWLSVFFMLMSPVLSPSPGDWMTKNGNVRLYSHTPLEDIKAENRQVLFLLDPEKQTVKAMMLVKAFLFEKALMQEHFNENYIESDKYPKAGFEGTFEPAIDLSRKGKLDLTVKGNITLHGVTKQISFPAVVEVKEQTIAGQTRFLLKPEDFQIKIPGLVRDKIASEMEVTVSFECKP</sequence>
<protein>
    <recommendedName>
        <fullName evidence="1">Lipid/polyisoprenoid-binding YceI-like domain-containing protein</fullName>
    </recommendedName>
</protein>
<dbReference type="Proteomes" id="UP000033121">
    <property type="component" value="Unassembled WGS sequence"/>
</dbReference>
<dbReference type="InterPro" id="IPR036761">
    <property type="entry name" value="TTHA0802/YceI-like_sf"/>
</dbReference>
<evidence type="ECO:0000313" key="3">
    <source>
        <dbReference type="Proteomes" id="UP000033121"/>
    </source>
</evidence>
<organism evidence="2 3">
    <name type="scientific">Flavihumibacter petaseus NBRC 106054</name>
    <dbReference type="NCBI Taxonomy" id="1220578"/>
    <lineage>
        <taxon>Bacteria</taxon>
        <taxon>Pseudomonadati</taxon>
        <taxon>Bacteroidota</taxon>
        <taxon>Chitinophagia</taxon>
        <taxon>Chitinophagales</taxon>
        <taxon>Chitinophagaceae</taxon>
        <taxon>Flavihumibacter</taxon>
    </lineage>
</organism>
<accession>A0A0E9N3H8</accession>